<dbReference type="InterPro" id="IPR052900">
    <property type="entry name" value="Phospholipid_Metab_Enz"/>
</dbReference>
<proteinExistence type="predicted"/>
<dbReference type="Pfam" id="PF09423">
    <property type="entry name" value="PhoD"/>
    <property type="match status" value="1"/>
</dbReference>
<dbReference type="PANTHER" id="PTHR43606">
    <property type="entry name" value="PHOSPHATASE, PUTATIVE (AFU_ORTHOLOGUE AFUA_6G08710)-RELATED"/>
    <property type="match status" value="1"/>
</dbReference>
<dbReference type="InterPro" id="IPR029052">
    <property type="entry name" value="Metallo-depent_PP-like"/>
</dbReference>
<evidence type="ECO:0000259" key="2">
    <source>
        <dbReference type="Pfam" id="PF16655"/>
    </source>
</evidence>
<dbReference type="AlphaFoldDB" id="A0A2W5G3G1"/>
<sequence>MSQREKSITHGRRAFLGGMGSAAVAVGAGLLPGQAEAASYAFAHGVASGDPLSDRLVIWTRITAVGDAAPRVYWEVATDPDFAHVVRTGLQATNSTRDFTVKVDVAGLQPGTLHFYRFLCGGQYSVIGRGRTLPVGDVSQVKLAVFSCSNYPAGLFHAYGQAARMADLDAAVHLGDFIYEYGRTGYASENAAALGREVLPVGECISLADYRQRYAQYRSDPDLQALGAALPLIAVWDDHEVANNTYVSGAANHTDATEGPFAAREAAALRAYHEWLPTRVPDPSAPMRIYRSFDWGQLLSLHMLETRLLARSKQLAHTSFLGPEGLDGAALDAAANAADRQLMGPTQLNWLKGQMAASSATWQVLGQQVRMAETRLPASIALGQISFHGHAELQARAAAGAALSASERYILAQPWVVENLDAWDGYGAERAALLQAAVELDRNLISLAGDTHNAWANDLSDAQGRAVGVEFATPGVSSPGLENSRLTDSPAQMERWFLANCPSLRYADTSHRGFMVVTATPGQCRADWHFLSTVDSRDYTTWLGASWQVLPGAAQRRLLPVENLSRRARVVKA</sequence>
<feature type="domain" description="PhoD-like phosphatase metallophosphatase" evidence="1">
    <location>
        <begin position="143"/>
        <end position="528"/>
    </location>
</feature>
<dbReference type="PROSITE" id="PS51318">
    <property type="entry name" value="TAT"/>
    <property type="match status" value="1"/>
</dbReference>
<dbReference type="CDD" id="cd07389">
    <property type="entry name" value="MPP_PhoD"/>
    <property type="match status" value="1"/>
</dbReference>
<dbReference type="EMBL" id="QFOD01000001">
    <property type="protein sequence ID" value="PZP36549.1"/>
    <property type="molecule type" value="Genomic_DNA"/>
</dbReference>
<dbReference type="SUPFAM" id="SSF56300">
    <property type="entry name" value="Metallo-dependent phosphatases"/>
    <property type="match status" value="1"/>
</dbReference>
<organism evidence="3 4">
    <name type="scientific">Roseateles depolymerans</name>
    <dbReference type="NCBI Taxonomy" id="76731"/>
    <lineage>
        <taxon>Bacteria</taxon>
        <taxon>Pseudomonadati</taxon>
        <taxon>Pseudomonadota</taxon>
        <taxon>Betaproteobacteria</taxon>
        <taxon>Burkholderiales</taxon>
        <taxon>Sphaerotilaceae</taxon>
        <taxon>Roseateles</taxon>
    </lineage>
</organism>
<dbReference type="Gene3D" id="3.60.21.70">
    <property type="entry name" value="PhoD-like phosphatase"/>
    <property type="match status" value="1"/>
</dbReference>
<dbReference type="Gene3D" id="2.60.40.380">
    <property type="entry name" value="Purple acid phosphatase-like, N-terminal"/>
    <property type="match status" value="1"/>
</dbReference>
<dbReference type="Pfam" id="PF16655">
    <property type="entry name" value="PhoD_N"/>
    <property type="match status" value="1"/>
</dbReference>
<feature type="domain" description="Phospholipase D N-terminal" evidence="2">
    <location>
        <begin position="44"/>
        <end position="132"/>
    </location>
</feature>
<evidence type="ECO:0000259" key="1">
    <source>
        <dbReference type="Pfam" id="PF09423"/>
    </source>
</evidence>
<gene>
    <name evidence="3" type="ORF">DI603_00870</name>
</gene>
<comment type="caution">
    <text evidence="3">The sequence shown here is derived from an EMBL/GenBank/DDBJ whole genome shotgun (WGS) entry which is preliminary data.</text>
</comment>
<dbReference type="InterPro" id="IPR038607">
    <property type="entry name" value="PhoD-like_sf"/>
</dbReference>
<evidence type="ECO:0000313" key="3">
    <source>
        <dbReference type="EMBL" id="PZP36549.1"/>
    </source>
</evidence>
<protein>
    <submittedName>
        <fullName evidence="3">Alkaline phosphatase</fullName>
    </submittedName>
</protein>
<name>A0A2W5G3G1_9BURK</name>
<reference evidence="3 4" key="1">
    <citation type="submission" date="2017-08" db="EMBL/GenBank/DDBJ databases">
        <title>Infants hospitalized years apart are colonized by the same room-sourced microbial strains.</title>
        <authorList>
            <person name="Brooks B."/>
            <person name="Olm M.R."/>
            <person name="Firek B.A."/>
            <person name="Baker R."/>
            <person name="Thomas B.C."/>
            <person name="Morowitz M.J."/>
            <person name="Banfield J.F."/>
        </authorList>
    </citation>
    <scope>NUCLEOTIDE SEQUENCE [LARGE SCALE GENOMIC DNA]</scope>
    <source>
        <strain evidence="3">S2_012_000_R2_81</strain>
    </source>
</reference>
<accession>A0A2W5G3G1</accession>
<dbReference type="PANTHER" id="PTHR43606:SF2">
    <property type="entry name" value="ALKALINE PHOSPHATASE FAMILY PROTEIN (AFU_ORTHOLOGUE AFUA_5G03860)"/>
    <property type="match status" value="1"/>
</dbReference>
<dbReference type="InterPro" id="IPR018946">
    <property type="entry name" value="PhoD-like_MPP"/>
</dbReference>
<evidence type="ECO:0000313" key="4">
    <source>
        <dbReference type="Proteomes" id="UP000249633"/>
    </source>
</evidence>
<dbReference type="InterPro" id="IPR006311">
    <property type="entry name" value="TAT_signal"/>
</dbReference>
<dbReference type="Proteomes" id="UP000249633">
    <property type="component" value="Unassembled WGS sequence"/>
</dbReference>
<dbReference type="InterPro" id="IPR032093">
    <property type="entry name" value="PhoD_N"/>
</dbReference>